<dbReference type="EMBL" id="MTKT01003655">
    <property type="protein sequence ID" value="OWM74703.1"/>
    <property type="molecule type" value="Genomic_DNA"/>
</dbReference>
<name>A0A218WQ04_PUNGR</name>
<evidence type="ECO:0000313" key="2">
    <source>
        <dbReference type="Proteomes" id="UP000197138"/>
    </source>
</evidence>
<reference evidence="2" key="1">
    <citation type="journal article" date="2017" name="Plant J.">
        <title>The pomegranate (Punica granatum L.) genome and the genomics of punicalagin biosynthesis.</title>
        <authorList>
            <person name="Qin G."/>
            <person name="Xu C."/>
            <person name="Ming R."/>
            <person name="Tang H."/>
            <person name="Guyot R."/>
            <person name="Kramer E.M."/>
            <person name="Hu Y."/>
            <person name="Yi X."/>
            <person name="Qi Y."/>
            <person name="Xu X."/>
            <person name="Gao Z."/>
            <person name="Pan H."/>
            <person name="Jian J."/>
            <person name="Tian Y."/>
            <person name="Yue Z."/>
            <person name="Xu Y."/>
        </authorList>
    </citation>
    <scope>NUCLEOTIDE SEQUENCE [LARGE SCALE GENOMIC DNA]</scope>
    <source>
        <strain evidence="2">cv. Dabenzi</strain>
    </source>
</reference>
<comment type="caution">
    <text evidence="1">The sequence shown here is derived from an EMBL/GenBank/DDBJ whole genome shotgun (WGS) entry which is preliminary data.</text>
</comment>
<sequence>MYLQNRLIHFAQEMAVESAQEWLHHWLLELWHDDSLEKIQNDIQDGETDSMDRIFTAYIHKICALIDHPVSHVNMDLPWFDQSSSSRNKTHKHQDLPLPPKKRFCIKSSLTAWRPDSRQQLILDDIWSSIKNPQKGEVSINALVLHMEEQSNSKASLQQELCQKIDSLQKELSLQKAQTHAFLQNRLVEFDNFTEHFAEMQRENHALKKKDSCFPPEQVS</sequence>
<gene>
    <name evidence="1" type="ORF">CDL15_Pgr004666</name>
</gene>
<protein>
    <submittedName>
        <fullName evidence="1">Uncharacterized protein</fullName>
    </submittedName>
</protein>
<dbReference type="AlphaFoldDB" id="A0A218WQ04"/>
<accession>A0A218WQ04</accession>
<evidence type="ECO:0000313" key="1">
    <source>
        <dbReference type="EMBL" id="OWM74703.1"/>
    </source>
</evidence>
<dbReference type="Proteomes" id="UP000197138">
    <property type="component" value="Unassembled WGS sequence"/>
</dbReference>
<proteinExistence type="predicted"/>
<organism evidence="1 2">
    <name type="scientific">Punica granatum</name>
    <name type="common">Pomegranate</name>
    <dbReference type="NCBI Taxonomy" id="22663"/>
    <lineage>
        <taxon>Eukaryota</taxon>
        <taxon>Viridiplantae</taxon>
        <taxon>Streptophyta</taxon>
        <taxon>Embryophyta</taxon>
        <taxon>Tracheophyta</taxon>
        <taxon>Spermatophyta</taxon>
        <taxon>Magnoliopsida</taxon>
        <taxon>eudicotyledons</taxon>
        <taxon>Gunneridae</taxon>
        <taxon>Pentapetalae</taxon>
        <taxon>rosids</taxon>
        <taxon>malvids</taxon>
        <taxon>Myrtales</taxon>
        <taxon>Lythraceae</taxon>
        <taxon>Punica</taxon>
    </lineage>
</organism>